<reference evidence="3 4" key="1">
    <citation type="submission" date="2016-10" db="EMBL/GenBank/DDBJ databases">
        <authorList>
            <person name="de Groot N.N."/>
        </authorList>
    </citation>
    <scope>NUCLEOTIDE SEQUENCE [LARGE SCALE GENOMIC DNA]</scope>
    <source>
        <strain evidence="3 4">S5-249</strain>
    </source>
</reference>
<feature type="domain" description="PilZ" evidence="2">
    <location>
        <begin position="26"/>
        <end position="90"/>
    </location>
</feature>
<dbReference type="EMBL" id="FOZG01000001">
    <property type="protein sequence ID" value="SFR78616.1"/>
    <property type="molecule type" value="Genomic_DNA"/>
</dbReference>
<dbReference type="Proteomes" id="UP000198824">
    <property type="component" value="Unassembled WGS sequence"/>
</dbReference>
<dbReference type="InterPro" id="IPR009875">
    <property type="entry name" value="PilZ_domain"/>
</dbReference>
<gene>
    <name evidence="3" type="ORF">SAMN05192580_0300</name>
</gene>
<evidence type="ECO:0000259" key="2">
    <source>
        <dbReference type="Pfam" id="PF07238"/>
    </source>
</evidence>
<dbReference type="Pfam" id="PF07238">
    <property type="entry name" value="PilZ"/>
    <property type="match status" value="1"/>
</dbReference>
<name>A0A1I6JHW7_9SPHN</name>
<dbReference type="SUPFAM" id="SSF141371">
    <property type="entry name" value="PilZ domain-like"/>
    <property type="match status" value="1"/>
</dbReference>
<evidence type="ECO:0000256" key="1">
    <source>
        <dbReference type="SAM" id="MobiDB-lite"/>
    </source>
</evidence>
<dbReference type="Gene3D" id="2.40.10.220">
    <property type="entry name" value="predicted glycosyltransferase like domains"/>
    <property type="match status" value="1"/>
</dbReference>
<dbReference type="OrthoDB" id="7391081at2"/>
<accession>A0A1I6JHW7</accession>
<feature type="region of interest" description="Disordered" evidence="1">
    <location>
        <begin position="1"/>
        <end position="25"/>
    </location>
</feature>
<proteinExistence type="predicted"/>
<feature type="region of interest" description="Disordered" evidence="1">
    <location>
        <begin position="89"/>
        <end position="121"/>
    </location>
</feature>
<evidence type="ECO:0000313" key="4">
    <source>
        <dbReference type="Proteomes" id="UP000198824"/>
    </source>
</evidence>
<organism evidence="3 4">
    <name type="scientific">Sphingomonas jatrophae</name>
    <dbReference type="NCBI Taxonomy" id="1166337"/>
    <lineage>
        <taxon>Bacteria</taxon>
        <taxon>Pseudomonadati</taxon>
        <taxon>Pseudomonadota</taxon>
        <taxon>Alphaproteobacteria</taxon>
        <taxon>Sphingomonadales</taxon>
        <taxon>Sphingomonadaceae</taxon>
        <taxon>Sphingomonas</taxon>
    </lineage>
</organism>
<sequence>MRNAMFLQTDLRRAESDADGEGAASQTLRVRNLSAGGLMVETDVGTSFARGERVILTLRNIGEVPARIAWTDGQRVGISFDRPIDPATVRKMPVKSPGAGMQLIRPVSPRSRRPGLKTGPA</sequence>
<keyword evidence="4" id="KW-1185">Reference proteome</keyword>
<dbReference type="AlphaFoldDB" id="A0A1I6JHW7"/>
<evidence type="ECO:0000313" key="3">
    <source>
        <dbReference type="EMBL" id="SFR78616.1"/>
    </source>
</evidence>
<dbReference type="GO" id="GO:0035438">
    <property type="term" value="F:cyclic-di-GMP binding"/>
    <property type="evidence" value="ECO:0007669"/>
    <property type="project" value="InterPro"/>
</dbReference>
<protein>
    <submittedName>
        <fullName evidence="3">PilZ domain-containing protein</fullName>
    </submittedName>
</protein>
<dbReference type="RefSeq" id="WP_131819149.1">
    <property type="nucleotide sequence ID" value="NZ_FOZG01000001.1"/>
</dbReference>